<evidence type="ECO:0000256" key="1">
    <source>
        <dbReference type="SAM" id="MobiDB-lite"/>
    </source>
</evidence>
<gene>
    <name evidence="2" type="ORF">OVA965_LOCUS9409</name>
    <name evidence="3" type="ORF">TMI583_LOCUS9405</name>
</gene>
<evidence type="ECO:0000313" key="4">
    <source>
        <dbReference type="Proteomes" id="UP000677228"/>
    </source>
</evidence>
<protein>
    <submittedName>
        <fullName evidence="2">Uncharacterized protein</fullName>
    </submittedName>
</protein>
<organism evidence="2 4">
    <name type="scientific">Didymodactylos carnosus</name>
    <dbReference type="NCBI Taxonomy" id="1234261"/>
    <lineage>
        <taxon>Eukaryota</taxon>
        <taxon>Metazoa</taxon>
        <taxon>Spiralia</taxon>
        <taxon>Gnathifera</taxon>
        <taxon>Rotifera</taxon>
        <taxon>Eurotatoria</taxon>
        <taxon>Bdelloidea</taxon>
        <taxon>Philodinida</taxon>
        <taxon>Philodinidae</taxon>
        <taxon>Didymodactylos</taxon>
    </lineage>
</organism>
<dbReference type="Proteomes" id="UP000682733">
    <property type="component" value="Unassembled WGS sequence"/>
</dbReference>
<dbReference type="EMBL" id="CAJOBA010003325">
    <property type="protein sequence ID" value="CAF3678040.1"/>
    <property type="molecule type" value="Genomic_DNA"/>
</dbReference>
<evidence type="ECO:0000313" key="3">
    <source>
        <dbReference type="EMBL" id="CAF3678040.1"/>
    </source>
</evidence>
<sequence>MNQIQDIINELSSPSPPKQRRLNNDNDYEMMVRNHDDKTQQDETNKLNDAIDLICEALKTNSLSIEQEMKLFSSFSENIKIKCKNDDILRTLLFNTTPRALATLDVATFLKYIPNSISSFLRQLLNNNDDLNTIDDNTAQRINYRTCKIYELIYSGVNGLCIMPFSFTESLMIHTLTGSKLASTILSQTQSSGSYKTINRWYRKYGKIENEVPDGDIESSFDNNQTISKTYNIVNEKSSLLSICTTVIHSIVKPTVDLQAKNFTLNQWCNEAKIVNVCNDMIVDNNSVEMSKQSIMSELLNLTPVLKKYLQKFIESLIPIVEQQLAVNNNSGNVSDYVQEKIDLLLSSNDKKKICTSCDIDYNDKKRKCDCCKKPLQPKSLKKLIKTPVNFKATVRLSNTFDNLPSFHKNEKRHVSIGEPYIINPASYENILHILRDLKKRCTEKSSIRKWITVTVDGTPYCLGHKLLISQLECDCCAFKCTKHPDLIRHFEDEHKQIAKSNDKFYFTELNCLLLRPGLGHIEMNSCRTFMNFNWDIFMSALGETLKFKSDRAKAYFRSCSDHHKTIDSLAVALYGNTFELIYHHINSFKRTSTIKFSFETLMKWLDSKTTNVNVKFYSQVTLLWLFTIFAFRSATRKNNYRLLDETKKLLSIFFFSSRHPKYQFVMVNDYVLRQIMPDELRQFYRENDAYSTSGNTQECEGLDFVLENYNKKIKNLLPPGQPSDETWLNINHNFDLLSDIRKNAFNNLNLNKQNNQTRQKHNLCSEIEKWRVQVRKSGVFKQKELCGLDGTVLNKRYQQFLTQSLSNQSIYLKRYSEEHFHLSNKTCAGLEYMSDSDDE</sequence>
<accession>A0A8S2DCG3</accession>
<name>A0A8S2DCG3_9BILA</name>
<comment type="caution">
    <text evidence="2">The sequence shown here is derived from an EMBL/GenBank/DDBJ whole genome shotgun (WGS) entry which is preliminary data.</text>
</comment>
<feature type="region of interest" description="Disordered" evidence="1">
    <location>
        <begin position="1"/>
        <end position="23"/>
    </location>
</feature>
<proteinExistence type="predicted"/>
<feature type="compositionally biased region" description="Polar residues" evidence="1">
    <location>
        <begin position="1"/>
        <end position="13"/>
    </location>
</feature>
<evidence type="ECO:0000313" key="2">
    <source>
        <dbReference type="EMBL" id="CAF0896711.1"/>
    </source>
</evidence>
<dbReference type="AlphaFoldDB" id="A0A8S2DCG3"/>
<reference evidence="2" key="1">
    <citation type="submission" date="2021-02" db="EMBL/GenBank/DDBJ databases">
        <authorList>
            <person name="Nowell W R."/>
        </authorList>
    </citation>
    <scope>NUCLEOTIDE SEQUENCE</scope>
</reference>
<dbReference type="Proteomes" id="UP000677228">
    <property type="component" value="Unassembled WGS sequence"/>
</dbReference>
<dbReference type="EMBL" id="CAJNOK010003324">
    <property type="protein sequence ID" value="CAF0896711.1"/>
    <property type="molecule type" value="Genomic_DNA"/>
</dbReference>